<keyword evidence="1" id="KW-0732">Signal</keyword>
<organism evidence="2 3">
    <name type="scientific">Nostoc flagelliforme FACHB-838</name>
    <dbReference type="NCBI Taxonomy" id="2692904"/>
    <lineage>
        <taxon>Bacteria</taxon>
        <taxon>Bacillati</taxon>
        <taxon>Cyanobacteriota</taxon>
        <taxon>Cyanophyceae</taxon>
        <taxon>Nostocales</taxon>
        <taxon>Nostocaceae</taxon>
        <taxon>Nostoc</taxon>
    </lineage>
</organism>
<evidence type="ECO:0000256" key="1">
    <source>
        <dbReference type="ARBA" id="ARBA00022729"/>
    </source>
</evidence>
<dbReference type="Gene3D" id="3.30.1450.10">
    <property type="match status" value="1"/>
</dbReference>
<dbReference type="RefSeq" id="WP_190944767.1">
    <property type="nucleotide sequence ID" value="NZ_JACJSI010000147.1"/>
</dbReference>
<dbReference type="Proteomes" id="UP000623440">
    <property type="component" value="Unassembled WGS sequence"/>
</dbReference>
<keyword evidence="3" id="KW-1185">Reference proteome</keyword>
<sequence length="118" mass="13203">MNSQQLVNRRVRSLMRIALSLGLMLGSGLGYGFLQTAFNSQQHEQSAQSELGRFGRAEYEQLKPGMTLTEVRSILYRGVEVSRSATTAKFVWENRDGSKITATFVNDKLNSKEQSGLK</sequence>
<reference evidence="2 3" key="1">
    <citation type="journal article" date="2020" name="ISME J.">
        <title>Comparative genomics reveals insights into cyanobacterial evolution and habitat adaptation.</title>
        <authorList>
            <person name="Chen M.Y."/>
            <person name="Teng W.K."/>
            <person name="Zhao L."/>
            <person name="Hu C.X."/>
            <person name="Zhou Y.K."/>
            <person name="Han B.P."/>
            <person name="Song L.R."/>
            <person name="Shu W.S."/>
        </authorList>
    </citation>
    <scope>NUCLEOTIDE SEQUENCE [LARGE SCALE GENOMIC DNA]</scope>
    <source>
        <strain evidence="2 3">FACHB-838</strain>
    </source>
</reference>
<dbReference type="InterPro" id="IPR037873">
    <property type="entry name" value="BamE-like"/>
</dbReference>
<comment type="caution">
    <text evidence="2">The sequence shown here is derived from an EMBL/GenBank/DDBJ whole genome shotgun (WGS) entry which is preliminary data.</text>
</comment>
<protein>
    <recommendedName>
        <fullName evidence="4">DUF3862 domain-containing protein</fullName>
    </recommendedName>
</protein>
<evidence type="ECO:0000313" key="2">
    <source>
        <dbReference type="EMBL" id="MBD2534258.1"/>
    </source>
</evidence>
<name>A0ABR8DYP0_9NOSO</name>
<gene>
    <name evidence="2" type="ORF">H6G97_33950</name>
</gene>
<proteinExistence type="predicted"/>
<evidence type="ECO:0008006" key="4">
    <source>
        <dbReference type="Google" id="ProtNLM"/>
    </source>
</evidence>
<evidence type="ECO:0000313" key="3">
    <source>
        <dbReference type="Proteomes" id="UP000623440"/>
    </source>
</evidence>
<dbReference type="EMBL" id="JACJSI010000147">
    <property type="protein sequence ID" value="MBD2534258.1"/>
    <property type="molecule type" value="Genomic_DNA"/>
</dbReference>
<accession>A0ABR8DYP0</accession>